<organism evidence="2 3">
    <name type="scientific">Flectobacillus roseus</name>
    <dbReference type="NCBI Taxonomy" id="502259"/>
    <lineage>
        <taxon>Bacteria</taxon>
        <taxon>Pseudomonadati</taxon>
        <taxon>Bacteroidota</taxon>
        <taxon>Cytophagia</taxon>
        <taxon>Cytophagales</taxon>
        <taxon>Flectobacillaceae</taxon>
        <taxon>Flectobacillus</taxon>
    </lineage>
</organism>
<dbReference type="SMART" id="SM00245">
    <property type="entry name" value="TSPc"/>
    <property type="match status" value="1"/>
</dbReference>
<comment type="caution">
    <text evidence="2">The sequence shown here is derived from an EMBL/GenBank/DDBJ whole genome shotgun (WGS) entry which is preliminary data.</text>
</comment>
<dbReference type="EMBL" id="JASHIF010000010">
    <property type="protein sequence ID" value="MDI9860074.1"/>
    <property type="molecule type" value="Genomic_DNA"/>
</dbReference>
<dbReference type="Pfam" id="PF03572">
    <property type="entry name" value="Peptidase_S41"/>
    <property type="match status" value="1"/>
</dbReference>
<protein>
    <submittedName>
        <fullName evidence="2">S41 family peptidase</fullName>
    </submittedName>
</protein>
<keyword evidence="3" id="KW-1185">Reference proteome</keyword>
<evidence type="ECO:0000313" key="3">
    <source>
        <dbReference type="Proteomes" id="UP001236507"/>
    </source>
</evidence>
<proteinExistence type="predicted"/>
<dbReference type="CDD" id="cd07563">
    <property type="entry name" value="Peptidase_S41_IRBP"/>
    <property type="match status" value="1"/>
</dbReference>
<sequence length="335" mass="38202">MKKFILLILLGFTFLSCEKLFISPNPPNTPTENFDLLWKTVRDKYCYFELKGINWQSIYDKYRPKVNDQLTQEAFFTIVSQMMNELRDGHVNLQIPNTRYSYTYYSSLGLLRGYAHNFNDSILTNQYLKFGYGQKVRSSIFNENIGYIYYGSFSTTLDENEWNSILNKMIITKGLIIDIRDNNGGSVENIKRLMQHFVSQKTLIGYTRSKNSATPNDFKDYTPVYVEPSGSFYGKKIIILTNRRVFSAANMFASAMSEQKKVTLVGDITGGGGAGPIGGELPNGWLYRFSAVAFSNTQKEDIENGIKPDYRVNITTKDETAKIDTILEKAIALLN</sequence>
<dbReference type="PROSITE" id="PS51257">
    <property type="entry name" value="PROKAR_LIPOPROTEIN"/>
    <property type="match status" value="1"/>
</dbReference>
<evidence type="ECO:0000313" key="2">
    <source>
        <dbReference type="EMBL" id="MDI9860074.1"/>
    </source>
</evidence>
<dbReference type="InterPro" id="IPR028204">
    <property type="entry name" value="Tricorn_C1"/>
</dbReference>
<name>A0ABT6Y921_9BACT</name>
<dbReference type="SUPFAM" id="SSF52096">
    <property type="entry name" value="ClpP/crotonase"/>
    <property type="match status" value="1"/>
</dbReference>
<dbReference type="InterPro" id="IPR005151">
    <property type="entry name" value="Tail-specific_protease"/>
</dbReference>
<dbReference type="Gene3D" id="3.30.750.44">
    <property type="match status" value="1"/>
</dbReference>
<dbReference type="RefSeq" id="WP_283344896.1">
    <property type="nucleotide sequence ID" value="NZ_JASHIF010000010.1"/>
</dbReference>
<accession>A0ABT6Y921</accession>
<dbReference type="Gene3D" id="3.90.226.10">
    <property type="entry name" value="2-enoyl-CoA Hydratase, Chain A, domain 1"/>
    <property type="match status" value="1"/>
</dbReference>
<dbReference type="PANTHER" id="PTHR11261">
    <property type="entry name" value="INTERPHOTORECEPTOR RETINOID-BINDING PROTEIN"/>
    <property type="match status" value="1"/>
</dbReference>
<feature type="domain" description="Tail specific protease" evidence="1">
    <location>
        <begin position="116"/>
        <end position="313"/>
    </location>
</feature>
<dbReference type="InterPro" id="IPR029045">
    <property type="entry name" value="ClpP/crotonase-like_dom_sf"/>
</dbReference>
<dbReference type="PANTHER" id="PTHR11261:SF3">
    <property type="entry name" value="RETINOL-BINDING PROTEIN 3"/>
    <property type="match status" value="1"/>
</dbReference>
<dbReference type="Proteomes" id="UP001236507">
    <property type="component" value="Unassembled WGS sequence"/>
</dbReference>
<gene>
    <name evidence="2" type="ORF">QM524_12710</name>
</gene>
<evidence type="ECO:0000259" key="1">
    <source>
        <dbReference type="SMART" id="SM00245"/>
    </source>
</evidence>
<dbReference type="Pfam" id="PF14684">
    <property type="entry name" value="Tricorn_C1"/>
    <property type="match status" value="1"/>
</dbReference>
<reference evidence="2 3" key="1">
    <citation type="submission" date="2023-05" db="EMBL/GenBank/DDBJ databases">
        <title>Novel species of genus Flectobacillus isolated from stream in China.</title>
        <authorList>
            <person name="Lu H."/>
        </authorList>
    </citation>
    <scope>NUCLEOTIDE SEQUENCE [LARGE SCALE GENOMIC DNA]</scope>
    <source>
        <strain evidence="2 3">KCTC 42575</strain>
    </source>
</reference>